<feature type="transmembrane region" description="Helical" evidence="7">
    <location>
        <begin position="332"/>
        <end position="355"/>
    </location>
</feature>
<dbReference type="GO" id="GO:0005886">
    <property type="term" value="C:plasma membrane"/>
    <property type="evidence" value="ECO:0007669"/>
    <property type="project" value="UniProtKB-SubCell"/>
</dbReference>
<dbReference type="InterPro" id="IPR022324">
    <property type="entry name" value="Bacilysin_exporter_BacE_put"/>
</dbReference>
<feature type="transmembrane region" description="Helical" evidence="7">
    <location>
        <begin position="213"/>
        <end position="232"/>
    </location>
</feature>
<dbReference type="Proteomes" id="UP000294257">
    <property type="component" value="Unassembled WGS sequence"/>
</dbReference>
<dbReference type="InterPro" id="IPR036259">
    <property type="entry name" value="MFS_trans_sf"/>
</dbReference>
<dbReference type="Gene3D" id="1.20.1250.20">
    <property type="entry name" value="MFS general substrate transporter like domains"/>
    <property type="match status" value="2"/>
</dbReference>
<dbReference type="Pfam" id="PF05977">
    <property type="entry name" value="MFS_3"/>
    <property type="match status" value="1"/>
</dbReference>
<feature type="transmembrane region" description="Helical" evidence="7">
    <location>
        <begin position="75"/>
        <end position="105"/>
    </location>
</feature>
<evidence type="ECO:0000256" key="7">
    <source>
        <dbReference type="SAM" id="Phobius"/>
    </source>
</evidence>
<proteinExistence type="predicted"/>
<keyword evidence="10" id="KW-1185">Reference proteome</keyword>
<evidence type="ECO:0000313" key="9">
    <source>
        <dbReference type="EMBL" id="RZS32670.1"/>
    </source>
</evidence>
<evidence type="ECO:0000256" key="6">
    <source>
        <dbReference type="ARBA" id="ARBA00023136"/>
    </source>
</evidence>
<dbReference type="PANTHER" id="PTHR23513">
    <property type="entry name" value="INTEGRAL MEMBRANE EFFLUX PROTEIN-RELATED"/>
    <property type="match status" value="1"/>
</dbReference>
<evidence type="ECO:0000313" key="10">
    <source>
        <dbReference type="Proteomes" id="UP000294257"/>
    </source>
</evidence>
<dbReference type="SUPFAM" id="SSF103473">
    <property type="entry name" value="MFS general substrate transporter"/>
    <property type="match status" value="1"/>
</dbReference>
<dbReference type="PRINTS" id="PR01988">
    <property type="entry name" value="EXPORTERBACE"/>
</dbReference>
<dbReference type="InterPro" id="IPR010290">
    <property type="entry name" value="TM_effector"/>
</dbReference>
<evidence type="ECO:0000256" key="2">
    <source>
        <dbReference type="ARBA" id="ARBA00022448"/>
    </source>
</evidence>
<evidence type="ECO:0000256" key="3">
    <source>
        <dbReference type="ARBA" id="ARBA00022475"/>
    </source>
</evidence>
<dbReference type="CDD" id="cd06173">
    <property type="entry name" value="MFS_MefA_like"/>
    <property type="match status" value="1"/>
</dbReference>
<dbReference type="EMBL" id="SGWQ01000011">
    <property type="protein sequence ID" value="RZS32670.1"/>
    <property type="molecule type" value="Genomic_DNA"/>
</dbReference>
<keyword evidence="3" id="KW-1003">Cell membrane</keyword>
<accession>A0A4Q7KFD4</accession>
<organism evidence="9 10">
    <name type="scientific">Herbihabitans rhizosphaerae</name>
    <dbReference type="NCBI Taxonomy" id="1872711"/>
    <lineage>
        <taxon>Bacteria</taxon>
        <taxon>Bacillati</taxon>
        <taxon>Actinomycetota</taxon>
        <taxon>Actinomycetes</taxon>
        <taxon>Pseudonocardiales</taxon>
        <taxon>Pseudonocardiaceae</taxon>
        <taxon>Herbihabitans</taxon>
    </lineage>
</organism>
<evidence type="ECO:0000256" key="1">
    <source>
        <dbReference type="ARBA" id="ARBA00004651"/>
    </source>
</evidence>
<evidence type="ECO:0000256" key="4">
    <source>
        <dbReference type="ARBA" id="ARBA00022692"/>
    </source>
</evidence>
<feature type="transmembrane region" description="Helical" evidence="7">
    <location>
        <begin position="146"/>
        <end position="167"/>
    </location>
</feature>
<feature type="domain" description="Major facilitator superfamily (MFS) profile" evidence="8">
    <location>
        <begin position="208"/>
        <end position="396"/>
    </location>
</feature>
<feature type="transmembrane region" description="Helical" evidence="7">
    <location>
        <begin position="244"/>
        <end position="263"/>
    </location>
</feature>
<dbReference type="OrthoDB" id="3227279at2"/>
<name>A0A4Q7KFD4_9PSEU</name>
<gene>
    <name evidence="9" type="ORF">EV193_11147</name>
</gene>
<keyword evidence="6 7" id="KW-0472">Membrane</keyword>
<keyword evidence="4 7" id="KW-0812">Transmembrane</keyword>
<dbReference type="RefSeq" id="WP_130347627.1">
    <property type="nucleotide sequence ID" value="NZ_SGWQ01000011.1"/>
</dbReference>
<dbReference type="PANTHER" id="PTHR23513:SF11">
    <property type="entry name" value="STAPHYLOFERRIN A TRANSPORTER"/>
    <property type="match status" value="1"/>
</dbReference>
<comment type="caution">
    <text evidence="9">The sequence shown here is derived from an EMBL/GenBank/DDBJ whole genome shotgun (WGS) entry which is preliminary data.</text>
</comment>
<keyword evidence="5 7" id="KW-1133">Transmembrane helix</keyword>
<dbReference type="PROSITE" id="PS50850">
    <property type="entry name" value="MFS"/>
    <property type="match status" value="1"/>
</dbReference>
<feature type="transmembrane region" description="Helical" evidence="7">
    <location>
        <begin position="361"/>
        <end position="382"/>
    </location>
</feature>
<feature type="transmembrane region" description="Helical" evidence="7">
    <location>
        <begin position="42"/>
        <end position="63"/>
    </location>
</feature>
<sequence>MTAPLAVTEFRALWMAEAQSVAGDQLAKVALAILVYERTRSALAAAAVYALTFLPALAGGLGLSHLADKYPRKRVMVVCTGLQAVLVGLMAIPGTHLLIMCALLITVQVVQSPFFAAQNATTRQVFTDDEMYLRSQDLRGMTTNTMMLLGLAVGGLLVTAIGAHWALAINSATFAITTFIVQRWVVDRPAAGGAATRMFDGARWAFGRRDVRVLLTLSWLVGLAVVPEGLAAPLASEMNAPAAATGWLLAADPLGYVIGTFVLSRYLTADTRKRIVGILAVTALALLTVFALKPSLPVALLLLMLSGAVGAYQITVIAMFNTWVPDEVRGGAIGIARTGLRVAQGVGVALGGAVAEGIGPAMTIALAGGVGILIAVPAAVAWHRLSNENLSLATNG</sequence>
<dbReference type="AlphaFoldDB" id="A0A4Q7KFD4"/>
<dbReference type="GO" id="GO:0022857">
    <property type="term" value="F:transmembrane transporter activity"/>
    <property type="evidence" value="ECO:0007669"/>
    <property type="project" value="InterPro"/>
</dbReference>
<comment type="subcellular location">
    <subcellularLocation>
        <location evidence="1">Cell membrane</location>
        <topology evidence="1">Multi-pass membrane protein</topology>
    </subcellularLocation>
</comment>
<dbReference type="InterPro" id="IPR020846">
    <property type="entry name" value="MFS_dom"/>
</dbReference>
<feature type="transmembrane region" description="Helical" evidence="7">
    <location>
        <begin position="298"/>
        <end position="320"/>
    </location>
</feature>
<feature type="transmembrane region" description="Helical" evidence="7">
    <location>
        <begin position="275"/>
        <end position="292"/>
    </location>
</feature>
<evidence type="ECO:0000256" key="5">
    <source>
        <dbReference type="ARBA" id="ARBA00022989"/>
    </source>
</evidence>
<protein>
    <submittedName>
        <fullName evidence="9">Putative MFS family arabinose efflux permease</fullName>
    </submittedName>
</protein>
<evidence type="ECO:0000259" key="8">
    <source>
        <dbReference type="PROSITE" id="PS50850"/>
    </source>
</evidence>
<reference evidence="9 10" key="1">
    <citation type="submission" date="2019-02" db="EMBL/GenBank/DDBJ databases">
        <title>Genomic Encyclopedia of Type Strains, Phase IV (KMG-IV): sequencing the most valuable type-strain genomes for metagenomic binning, comparative biology and taxonomic classification.</title>
        <authorList>
            <person name="Goeker M."/>
        </authorList>
    </citation>
    <scope>NUCLEOTIDE SEQUENCE [LARGE SCALE GENOMIC DNA]</scope>
    <source>
        <strain evidence="9 10">DSM 101727</strain>
    </source>
</reference>
<keyword evidence="2" id="KW-0813">Transport</keyword>